<dbReference type="Pfam" id="PF02195">
    <property type="entry name" value="ParB_N"/>
    <property type="match status" value="1"/>
</dbReference>
<evidence type="ECO:0000259" key="2">
    <source>
        <dbReference type="SMART" id="SM00470"/>
    </source>
</evidence>
<dbReference type="Proteomes" id="UP000647587">
    <property type="component" value="Unassembled WGS sequence"/>
</dbReference>
<dbReference type="Gene3D" id="1.10.10.2830">
    <property type="match status" value="1"/>
</dbReference>
<dbReference type="InterPro" id="IPR003115">
    <property type="entry name" value="ParB_N"/>
</dbReference>
<dbReference type="RefSeq" id="WP_189010309.1">
    <property type="nucleotide sequence ID" value="NZ_BMPP01000014.1"/>
</dbReference>
<evidence type="ECO:0000256" key="1">
    <source>
        <dbReference type="ARBA" id="ARBA00006295"/>
    </source>
</evidence>
<evidence type="ECO:0000313" key="4">
    <source>
        <dbReference type="Proteomes" id="UP000647587"/>
    </source>
</evidence>
<dbReference type="SUPFAM" id="SSF110849">
    <property type="entry name" value="ParB/Sulfiredoxin"/>
    <property type="match status" value="1"/>
</dbReference>
<feature type="domain" description="ParB-like N-terminal" evidence="2">
    <location>
        <begin position="27"/>
        <end position="117"/>
    </location>
</feature>
<keyword evidence="4" id="KW-1185">Reference proteome</keyword>
<dbReference type="Gene3D" id="3.90.1530.30">
    <property type="match status" value="1"/>
</dbReference>
<name>A0ABQ2EYZ5_9DEIO</name>
<protein>
    <submittedName>
        <fullName evidence="3">Chromosome 2-partitioning protein ParB</fullName>
    </submittedName>
</protein>
<comment type="caution">
    <text evidence="3">The sequence shown here is derived from an EMBL/GenBank/DDBJ whole genome shotgun (WGS) entry which is preliminary data.</text>
</comment>
<dbReference type="InterPro" id="IPR036086">
    <property type="entry name" value="ParB/Sulfiredoxin_sf"/>
</dbReference>
<reference evidence="4" key="1">
    <citation type="journal article" date="2019" name="Int. J. Syst. Evol. Microbiol.">
        <title>The Global Catalogue of Microorganisms (GCM) 10K type strain sequencing project: providing services to taxonomists for standard genome sequencing and annotation.</title>
        <authorList>
            <consortium name="The Broad Institute Genomics Platform"/>
            <consortium name="The Broad Institute Genome Sequencing Center for Infectious Disease"/>
            <person name="Wu L."/>
            <person name="Ma J."/>
        </authorList>
    </citation>
    <scope>NUCLEOTIDE SEQUENCE [LARGE SCALE GENOMIC DNA]</scope>
    <source>
        <strain evidence="4">JCM 30331</strain>
    </source>
</reference>
<dbReference type="SMART" id="SM00470">
    <property type="entry name" value="ParB"/>
    <property type="match status" value="1"/>
</dbReference>
<dbReference type="InterPro" id="IPR004437">
    <property type="entry name" value="ParB/RepB/Spo0J"/>
</dbReference>
<proteinExistence type="inferred from homology"/>
<comment type="similarity">
    <text evidence="1">Belongs to the ParB family.</text>
</comment>
<gene>
    <name evidence="3" type="primary">parB2</name>
    <name evidence="3" type="ORF">GCM10008955_30420</name>
</gene>
<dbReference type="PANTHER" id="PTHR33375:SF7">
    <property type="entry name" value="CHROMOSOME 2-PARTITIONING PROTEIN PARB-RELATED"/>
    <property type="match status" value="1"/>
</dbReference>
<dbReference type="InterPro" id="IPR050336">
    <property type="entry name" value="Chromosome_partition/occlusion"/>
</dbReference>
<dbReference type="SUPFAM" id="SSF109709">
    <property type="entry name" value="KorB DNA-binding domain-like"/>
    <property type="match status" value="1"/>
</dbReference>
<dbReference type="CDD" id="cd16393">
    <property type="entry name" value="SPO0J_N"/>
    <property type="match status" value="1"/>
</dbReference>
<evidence type="ECO:0000313" key="3">
    <source>
        <dbReference type="EMBL" id="GGK34287.1"/>
    </source>
</evidence>
<organism evidence="3 4">
    <name type="scientific">Deinococcus malanensis</name>
    <dbReference type="NCBI Taxonomy" id="1706855"/>
    <lineage>
        <taxon>Bacteria</taxon>
        <taxon>Thermotogati</taxon>
        <taxon>Deinococcota</taxon>
        <taxon>Deinococci</taxon>
        <taxon>Deinococcales</taxon>
        <taxon>Deinococcaceae</taxon>
        <taxon>Deinococcus</taxon>
    </lineage>
</organism>
<accession>A0ABQ2EYZ5</accession>
<dbReference type="EMBL" id="BMPP01000014">
    <property type="protein sequence ID" value="GGK34287.1"/>
    <property type="molecule type" value="Genomic_DNA"/>
</dbReference>
<dbReference type="NCBIfam" id="TIGR00180">
    <property type="entry name" value="parB_part"/>
    <property type="match status" value="1"/>
</dbReference>
<sequence>MAKGKRPPVSAGFDDTISRVQSAAVPVEVGVRDLTPLPGQPRRTFDAAALEELAHSIRRSGVLQPLVTRRTASGTYEIVAGERRWRAAVLAGLATVPVTVRTLTDREALEVAITENLQRADLNPVDRVDATVRLIALELDLDPGEVSAHLNALRKRPDDAGHADDIAKLEALFRHVGGTWPTFLSHHLPILRFPSDVLDAMRTGGLEYTKGRVIARVADEDARARLLAMARDGASLDELTRAATPARVPSGERAARIQRVRSALARPRTLEALSSRQQQQVDRLLRQLDELLTGTATTDA</sequence>
<dbReference type="PANTHER" id="PTHR33375">
    <property type="entry name" value="CHROMOSOME-PARTITIONING PROTEIN PARB-RELATED"/>
    <property type="match status" value="1"/>
</dbReference>